<evidence type="ECO:0000313" key="1">
    <source>
        <dbReference type="EMBL" id="ARI82850.1"/>
    </source>
</evidence>
<keyword evidence="2" id="KW-1185">Reference proteome</keyword>
<name>A0AB33BTW7_MICA7</name>
<organism evidence="1 2">
    <name type="scientific">Microcystis aeruginosa PCC 7806SL</name>
    <dbReference type="NCBI Taxonomy" id="1903187"/>
    <lineage>
        <taxon>Bacteria</taxon>
        <taxon>Bacillati</taxon>
        <taxon>Cyanobacteriota</taxon>
        <taxon>Cyanophyceae</taxon>
        <taxon>Oscillatoriophycideae</taxon>
        <taxon>Chroococcales</taxon>
        <taxon>Microcystaceae</taxon>
        <taxon>Microcystis</taxon>
    </lineage>
</organism>
<gene>
    <name evidence="1" type="ORF">BH695_3571</name>
</gene>
<accession>A0AB33BTW7</accession>
<reference evidence="1 2" key="1">
    <citation type="journal article" date="2018" name="Harmful Algae">
        <title>The highly heterogeneous methylated genomes and diverse restriction-modification systems of bloom-forming Microcystis.</title>
        <authorList>
            <person name="Zhao L."/>
            <person name="Song Y."/>
            <person name="Li L."/>
            <person name="Gan N."/>
            <person name="Brand J.J."/>
            <person name="Song L."/>
        </authorList>
    </citation>
    <scope>NUCLEOTIDE SEQUENCE [LARGE SCALE GENOMIC DNA]</scope>
    <source>
        <strain evidence="1 2">PCC 7806SL</strain>
    </source>
</reference>
<dbReference type="Proteomes" id="UP000192439">
    <property type="component" value="Chromosome"/>
</dbReference>
<protein>
    <submittedName>
        <fullName evidence="1">Uncharacterized protein</fullName>
    </submittedName>
</protein>
<evidence type="ECO:0000313" key="2">
    <source>
        <dbReference type="Proteomes" id="UP000192439"/>
    </source>
</evidence>
<dbReference type="EMBL" id="CP020771">
    <property type="protein sequence ID" value="ARI82850.1"/>
    <property type="molecule type" value="Genomic_DNA"/>
</dbReference>
<sequence length="42" mass="5295">MGFYREQYGALMSKQIQPNAYWLFIEIPQARENYWDEPQRYY</sequence>
<dbReference type="AlphaFoldDB" id="A0AB33BTW7"/>
<proteinExistence type="predicted"/>